<evidence type="ECO:0000313" key="7">
    <source>
        <dbReference type="Proteomes" id="UP000769766"/>
    </source>
</evidence>
<sequence length="83" mass="9343">MAVLTFDTHAFIKQLEEAGFPEAQAEALSEAFKKAQEAHLGELATRHDLRELELKIEAELRLLKWMMGIMLAGVVSLVLKAFF</sequence>
<keyword evidence="5" id="KW-0472">Membrane</keyword>
<dbReference type="Gene3D" id="1.20.5.340">
    <property type="match status" value="1"/>
</dbReference>
<protein>
    <submittedName>
        <fullName evidence="6">DUF1640 domain-containing protein</fullName>
    </submittedName>
</protein>
<comment type="subcellular location">
    <subcellularLocation>
        <location evidence="1">Membrane</location>
    </subcellularLocation>
</comment>
<gene>
    <name evidence="6" type="ORF">HYY20_03355</name>
</gene>
<dbReference type="AlphaFoldDB" id="A0A932CMK2"/>
<dbReference type="Pfam" id="PF07798">
    <property type="entry name" value="CCDC90-like"/>
    <property type="match status" value="1"/>
</dbReference>
<keyword evidence="3" id="KW-1133">Transmembrane helix</keyword>
<dbReference type="EMBL" id="JACPRF010000102">
    <property type="protein sequence ID" value="MBI2875899.1"/>
    <property type="molecule type" value="Genomic_DNA"/>
</dbReference>
<keyword evidence="4" id="KW-0175">Coiled coil</keyword>
<evidence type="ECO:0000256" key="5">
    <source>
        <dbReference type="ARBA" id="ARBA00023136"/>
    </source>
</evidence>
<dbReference type="InterPro" id="IPR024461">
    <property type="entry name" value="CCDC90-like"/>
</dbReference>
<dbReference type="GO" id="GO:0016020">
    <property type="term" value="C:membrane"/>
    <property type="evidence" value="ECO:0007669"/>
    <property type="project" value="UniProtKB-SubCell"/>
</dbReference>
<evidence type="ECO:0000256" key="1">
    <source>
        <dbReference type="ARBA" id="ARBA00004370"/>
    </source>
</evidence>
<evidence type="ECO:0000313" key="6">
    <source>
        <dbReference type="EMBL" id="MBI2875899.1"/>
    </source>
</evidence>
<evidence type="ECO:0000256" key="4">
    <source>
        <dbReference type="ARBA" id="ARBA00023054"/>
    </source>
</evidence>
<keyword evidence="2" id="KW-0812">Transmembrane</keyword>
<accession>A0A932CMK2</accession>
<proteinExistence type="predicted"/>
<organism evidence="6 7">
    <name type="scientific">Tectimicrobiota bacterium</name>
    <dbReference type="NCBI Taxonomy" id="2528274"/>
    <lineage>
        <taxon>Bacteria</taxon>
        <taxon>Pseudomonadati</taxon>
        <taxon>Nitrospinota/Tectimicrobiota group</taxon>
        <taxon>Candidatus Tectimicrobiota</taxon>
    </lineage>
</organism>
<reference evidence="6" key="1">
    <citation type="submission" date="2020-07" db="EMBL/GenBank/DDBJ databases">
        <title>Huge and variable diversity of episymbiotic CPR bacteria and DPANN archaea in groundwater ecosystems.</title>
        <authorList>
            <person name="He C.Y."/>
            <person name="Keren R."/>
            <person name="Whittaker M."/>
            <person name="Farag I.F."/>
            <person name="Doudna J."/>
            <person name="Cate J.H.D."/>
            <person name="Banfield J.F."/>
        </authorList>
    </citation>
    <scope>NUCLEOTIDE SEQUENCE</scope>
    <source>
        <strain evidence="6">NC_groundwater_672_Ag_B-0.1um_62_36</strain>
    </source>
</reference>
<comment type="caution">
    <text evidence="6">The sequence shown here is derived from an EMBL/GenBank/DDBJ whole genome shotgun (WGS) entry which is preliminary data.</text>
</comment>
<evidence type="ECO:0000256" key="3">
    <source>
        <dbReference type="ARBA" id="ARBA00022989"/>
    </source>
</evidence>
<name>A0A932CMK2_UNCTE</name>
<evidence type="ECO:0000256" key="2">
    <source>
        <dbReference type="ARBA" id="ARBA00022692"/>
    </source>
</evidence>
<dbReference type="Proteomes" id="UP000769766">
    <property type="component" value="Unassembled WGS sequence"/>
</dbReference>